<dbReference type="EMBL" id="QNRR01000019">
    <property type="protein sequence ID" value="RBP35884.1"/>
    <property type="molecule type" value="Genomic_DNA"/>
</dbReference>
<dbReference type="PANTHER" id="PTHR43249">
    <property type="entry name" value="UDP-N-ACETYL-2-AMINO-2-DEOXY-D-GLUCURONATE OXIDASE"/>
    <property type="match status" value="1"/>
</dbReference>
<dbReference type="Gene3D" id="3.30.360.10">
    <property type="entry name" value="Dihydrodipicolinate Reductase, domain 2"/>
    <property type="match status" value="1"/>
</dbReference>
<dbReference type="InterPro" id="IPR000683">
    <property type="entry name" value="Gfo/Idh/MocA-like_OxRdtase_N"/>
</dbReference>
<dbReference type="GO" id="GO:0000166">
    <property type="term" value="F:nucleotide binding"/>
    <property type="evidence" value="ECO:0007669"/>
    <property type="project" value="InterPro"/>
</dbReference>
<dbReference type="SUPFAM" id="SSF55347">
    <property type="entry name" value="Glyceraldehyde-3-phosphate dehydrogenase-like, C-terminal domain"/>
    <property type="match status" value="1"/>
</dbReference>
<dbReference type="Proteomes" id="UP000253426">
    <property type="component" value="Unassembled WGS sequence"/>
</dbReference>
<evidence type="ECO:0000313" key="2">
    <source>
        <dbReference type="EMBL" id="RBP35884.1"/>
    </source>
</evidence>
<dbReference type="SUPFAM" id="SSF51735">
    <property type="entry name" value="NAD(P)-binding Rossmann-fold domains"/>
    <property type="match status" value="1"/>
</dbReference>
<dbReference type="InterPro" id="IPR036291">
    <property type="entry name" value="NAD(P)-bd_dom_sf"/>
</dbReference>
<protein>
    <submittedName>
        <fullName evidence="2">Putative dehydrogenase</fullName>
    </submittedName>
</protein>
<proteinExistence type="predicted"/>
<dbReference type="Gene3D" id="3.40.50.720">
    <property type="entry name" value="NAD(P)-binding Rossmann-like Domain"/>
    <property type="match status" value="1"/>
</dbReference>
<evidence type="ECO:0000259" key="1">
    <source>
        <dbReference type="Pfam" id="PF01408"/>
    </source>
</evidence>
<comment type="caution">
    <text evidence="2">The sequence shown here is derived from an EMBL/GenBank/DDBJ whole genome shotgun (WGS) entry which is preliminary data.</text>
</comment>
<organism evidence="2 3">
    <name type="scientific">Roseimicrobium gellanilyticum</name>
    <dbReference type="NCBI Taxonomy" id="748857"/>
    <lineage>
        <taxon>Bacteria</taxon>
        <taxon>Pseudomonadati</taxon>
        <taxon>Verrucomicrobiota</taxon>
        <taxon>Verrucomicrobiia</taxon>
        <taxon>Verrucomicrobiales</taxon>
        <taxon>Verrucomicrobiaceae</taxon>
        <taxon>Roseimicrobium</taxon>
    </lineage>
</organism>
<dbReference type="PANTHER" id="PTHR43249:SF1">
    <property type="entry name" value="D-GLUCOSIDE 3-DEHYDROGENASE"/>
    <property type="match status" value="1"/>
</dbReference>
<gene>
    <name evidence="2" type="ORF">DES53_11950</name>
</gene>
<feature type="domain" description="Gfo/Idh/MocA-like oxidoreductase N-terminal" evidence="1">
    <location>
        <begin position="5"/>
        <end position="121"/>
    </location>
</feature>
<dbReference type="InterPro" id="IPR052515">
    <property type="entry name" value="Gfo/Idh/MocA_Oxidoreductase"/>
</dbReference>
<evidence type="ECO:0000313" key="3">
    <source>
        <dbReference type="Proteomes" id="UP000253426"/>
    </source>
</evidence>
<dbReference type="OrthoDB" id="9815825at2"/>
<name>A0A366H3N9_9BACT</name>
<dbReference type="AlphaFoldDB" id="A0A366H3N9"/>
<sequence length="374" mass="41903">MSKKLNIAVVGLGFGAEFIPIWQRHPHTNCYAICQRNEAKLKECGDYWKVDVRYTDYEDLLKDPNVDAVHINSPIPDHGWMSIAALKAGKHVACTVPMATSVEECLEIIKLTQETGLTYMMMETVVYAREYLFMKELADKGELGKLQFIQASHQQDMDGWPNYWPGLPPMHYATHCVGPVLGLAGGEAEYVSCFGSGTIREELIKHYNSPFAVETAHVKVHKSDLSVRIIRSLFDTARQYRESIDVYGSQKSVEWPLIEHEPLVLHTAKKPEQEIPEKVKCPDFASRLPEPIQRYTTKGVYDDDANTHLSFTQGAGHGGSHPHLAHEFAMALVEKREPFPNAKQSANWTCTGILAHESAMDGGAIKKLPVETLS</sequence>
<reference evidence="2 3" key="1">
    <citation type="submission" date="2018-06" db="EMBL/GenBank/DDBJ databases">
        <title>Genomic Encyclopedia of Type Strains, Phase IV (KMG-IV): sequencing the most valuable type-strain genomes for metagenomic binning, comparative biology and taxonomic classification.</title>
        <authorList>
            <person name="Goeker M."/>
        </authorList>
    </citation>
    <scope>NUCLEOTIDE SEQUENCE [LARGE SCALE GENOMIC DNA]</scope>
    <source>
        <strain evidence="2 3">DSM 25532</strain>
    </source>
</reference>
<dbReference type="Pfam" id="PF01408">
    <property type="entry name" value="GFO_IDH_MocA"/>
    <property type="match status" value="1"/>
</dbReference>
<keyword evidence="3" id="KW-1185">Reference proteome</keyword>
<dbReference type="RefSeq" id="WP_113962142.1">
    <property type="nucleotide sequence ID" value="NZ_QNRR01000019.1"/>
</dbReference>
<accession>A0A366H3N9</accession>